<comment type="caution">
    <text evidence="3">The sequence shown here is derived from an EMBL/GenBank/DDBJ whole genome shotgun (WGS) entry which is preliminary data.</text>
</comment>
<accession>A0ABX2IIG1</accession>
<feature type="compositionally biased region" description="Low complexity" evidence="1">
    <location>
        <begin position="177"/>
        <end position="188"/>
    </location>
</feature>
<name>A0ABX2IIG1_9RHOO</name>
<evidence type="ECO:0000313" key="4">
    <source>
        <dbReference type="Proteomes" id="UP000778523"/>
    </source>
</evidence>
<keyword evidence="3" id="KW-0131">Cell cycle</keyword>
<feature type="compositionally biased region" description="Polar residues" evidence="1">
    <location>
        <begin position="189"/>
        <end position="201"/>
    </location>
</feature>
<keyword evidence="4" id="KW-1185">Reference proteome</keyword>
<gene>
    <name evidence="3" type="ORF">HJ583_016380</name>
</gene>
<keyword evidence="3" id="KW-0132">Cell division</keyword>
<dbReference type="RefSeq" id="WP_170022922.1">
    <property type="nucleotide sequence ID" value="NZ_JABCSC020000004.1"/>
</dbReference>
<proteinExistence type="predicted"/>
<evidence type="ECO:0000256" key="2">
    <source>
        <dbReference type="SAM" id="SignalP"/>
    </source>
</evidence>
<dbReference type="GO" id="GO:0051301">
    <property type="term" value="P:cell division"/>
    <property type="evidence" value="ECO:0007669"/>
    <property type="project" value="UniProtKB-KW"/>
</dbReference>
<sequence>MRACCLIPALLLNACVVMTPSPALKALELATLTVSNASVLLPGGPDSPVIHAYERFDGACIELNRAVALADFVPALQAELEKNGVRSRVYETVLPETCRHSIHYMAQLEWGKALFSSEYQPYMSAARVELRQQGRVLAAASYRLGMMGLDKWASTREKLAPSVKAIANGLSEPHQTSSSRPSAPSAGSVQTAFSNQQKEKP</sequence>
<organism evidence="3 4">
    <name type="scientific">Uliginosibacterium aquaticum</name>
    <dbReference type="NCBI Taxonomy" id="2731212"/>
    <lineage>
        <taxon>Bacteria</taxon>
        <taxon>Pseudomonadati</taxon>
        <taxon>Pseudomonadota</taxon>
        <taxon>Betaproteobacteria</taxon>
        <taxon>Rhodocyclales</taxon>
        <taxon>Zoogloeaceae</taxon>
        <taxon>Uliginosibacterium</taxon>
    </lineage>
</organism>
<protein>
    <submittedName>
        <fullName evidence="3">Cell division protein FtsI</fullName>
    </submittedName>
</protein>
<feature type="region of interest" description="Disordered" evidence="1">
    <location>
        <begin position="164"/>
        <end position="201"/>
    </location>
</feature>
<dbReference type="EMBL" id="JABCSC020000004">
    <property type="protein sequence ID" value="NSL56613.1"/>
    <property type="molecule type" value="Genomic_DNA"/>
</dbReference>
<keyword evidence="2" id="KW-0732">Signal</keyword>
<feature type="chain" id="PRO_5045697024" evidence="2">
    <location>
        <begin position="26"/>
        <end position="201"/>
    </location>
</feature>
<dbReference type="Proteomes" id="UP000778523">
    <property type="component" value="Unassembled WGS sequence"/>
</dbReference>
<feature type="signal peptide" evidence="2">
    <location>
        <begin position="1"/>
        <end position="25"/>
    </location>
</feature>
<evidence type="ECO:0000256" key="1">
    <source>
        <dbReference type="SAM" id="MobiDB-lite"/>
    </source>
</evidence>
<reference evidence="3 4" key="1">
    <citation type="submission" date="2020-06" db="EMBL/GenBank/DDBJ databases">
        <title>Draft genome of Uliginosibacterium sp. IMCC34675.</title>
        <authorList>
            <person name="Song J."/>
        </authorList>
    </citation>
    <scope>NUCLEOTIDE SEQUENCE [LARGE SCALE GENOMIC DNA]</scope>
    <source>
        <strain evidence="3 4">IMCC34675</strain>
    </source>
</reference>
<evidence type="ECO:0000313" key="3">
    <source>
        <dbReference type="EMBL" id="NSL56613.1"/>
    </source>
</evidence>